<keyword evidence="2" id="KW-1185">Reference proteome</keyword>
<dbReference type="EMBL" id="BPLR01007633">
    <property type="protein sequence ID" value="GIY18490.1"/>
    <property type="molecule type" value="Genomic_DNA"/>
</dbReference>
<evidence type="ECO:0000313" key="2">
    <source>
        <dbReference type="Proteomes" id="UP001054945"/>
    </source>
</evidence>
<accession>A0AAV4RAJ1</accession>
<protein>
    <submittedName>
        <fullName evidence="1">Uncharacterized protein</fullName>
    </submittedName>
</protein>
<gene>
    <name evidence="1" type="ORF">CEXT_542531</name>
</gene>
<comment type="caution">
    <text evidence="1">The sequence shown here is derived from an EMBL/GenBank/DDBJ whole genome shotgun (WGS) entry which is preliminary data.</text>
</comment>
<name>A0AAV4RAJ1_CAEEX</name>
<evidence type="ECO:0000313" key="1">
    <source>
        <dbReference type="EMBL" id="GIY18490.1"/>
    </source>
</evidence>
<sequence length="89" mass="9969">MVATIPGQYAHHSRNLSNPLSFRKRVDCLTGERFSVNRIPIAEPTSPSLTGQLKLKELVSNIHRVPFSQIASALQPNSRIDHGLERVRL</sequence>
<proteinExistence type="predicted"/>
<dbReference type="AlphaFoldDB" id="A0AAV4RAJ1"/>
<dbReference type="Proteomes" id="UP001054945">
    <property type="component" value="Unassembled WGS sequence"/>
</dbReference>
<reference evidence="1 2" key="1">
    <citation type="submission" date="2021-06" db="EMBL/GenBank/DDBJ databases">
        <title>Caerostris extrusa draft genome.</title>
        <authorList>
            <person name="Kono N."/>
            <person name="Arakawa K."/>
        </authorList>
    </citation>
    <scope>NUCLEOTIDE SEQUENCE [LARGE SCALE GENOMIC DNA]</scope>
</reference>
<organism evidence="1 2">
    <name type="scientific">Caerostris extrusa</name>
    <name type="common">Bark spider</name>
    <name type="synonym">Caerostris bankana</name>
    <dbReference type="NCBI Taxonomy" id="172846"/>
    <lineage>
        <taxon>Eukaryota</taxon>
        <taxon>Metazoa</taxon>
        <taxon>Ecdysozoa</taxon>
        <taxon>Arthropoda</taxon>
        <taxon>Chelicerata</taxon>
        <taxon>Arachnida</taxon>
        <taxon>Araneae</taxon>
        <taxon>Araneomorphae</taxon>
        <taxon>Entelegynae</taxon>
        <taxon>Araneoidea</taxon>
        <taxon>Araneidae</taxon>
        <taxon>Caerostris</taxon>
    </lineage>
</organism>